<proteinExistence type="predicted"/>
<name>A0A6L2L9T7_TANCI</name>
<dbReference type="PANTHER" id="PTHR33116">
    <property type="entry name" value="REVERSE TRANSCRIPTASE ZINC-BINDING DOMAIN-CONTAINING PROTEIN-RELATED-RELATED"/>
    <property type="match status" value="1"/>
</dbReference>
<dbReference type="AlphaFoldDB" id="A0A6L2L9T7"/>
<evidence type="ECO:0000313" key="1">
    <source>
        <dbReference type="EMBL" id="GEU58508.1"/>
    </source>
</evidence>
<dbReference type="PANTHER" id="PTHR33116:SF84">
    <property type="entry name" value="RNA-DIRECTED DNA POLYMERASE"/>
    <property type="match status" value="1"/>
</dbReference>
<protein>
    <submittedName>
        <fullName evidence="1">Reverse transcriptase domain, reverse transcriptase zinc-binding domain protein</fullName>
    </submittedName>
</protein>
<dbReference type="EMBL" id="BKCJ010004015">
    <property type="protein sequence ID" value="GEU58508.1"/>
    <property type="molecule type" value="Genomic_DNA"/>
</dbReference>
<comment type="caution">
    <text evidence="1">The sequence shown here is derived from an EMBL/GenBank/DDBJ whole genome shotgun (WGS) entry which is preliminary data.</text>
</comment>
<keyword evidence="1" id="KW-0548">Nucleotidyltransferase</keyword>
<dbReference type="GO" id="GO:0003964">
    <property type="term" value="F:RNA-directed DNA polymerase activity"/>
    <property type="evidence" value="ECO:0007669"/>
    <property type="project" value="UniProtKB-KW"/>
</dbReference>
<gene>
    <name evidence="1" type="ORF">Tci_030486</name>
</gene>
<organism evidence="1">
    <name type="scientific">Tanacetum cinerariifolium</name>
    <name type="common">Dalmatian daisy</name>
    <name type="synonym">Chrysanthemum cinerariifolium</name>
    <dbReference type="NCBI Taxonomy" id="118510"/>
    <lineage>
        <taxon>Eukaryota</taxon>
        <taxon>Viridiplantae</taxon>
        <taxon>Streptophyta</taxon>
        <taxon>Embryophyta</taxon>
        <taxon>Tracheophyta</taxon>
        <taxon>Spermatophyta</taxon>
        <taxon>Magnoliopsida</taxon>
        <taxon>eudicotyledons</taxon>
        <taxon>Gunneridae</taxon>
        <taxon>Pentapetalae</taxon>
        <taxon>asterids</taxon>
        <taxon>campanulids</taxon>
        <taxon>Asterales</taxon>
        <taxon>Asteraceae</taxon>
        <taxon>Asteroideae</taxon>
        <taxon>Anthemideae</taxon>
        <taxon>Anthemidinae</taxon>
        <taxon>Tanacetum</taxon>
    </lineage>
</organism>
<sequence length="189" mass="21499">MACMTLTSFSLSIIGDIHGFFKDVDLAQDIMDSLEEFKRTSGLVPSIANSMAFFCNVLNHAKLAILHIMPFLEGKLLVKYLGVSLISSKLLNKDCKILVEKAKNRSGDWKNKWLSFAGRLQLCKSVISFMHVYWASVLVTPKGQVPSPNMDNNRIDSFRWRDLNRNMNEFFVKGAWEAIKPKGLLMAWH</sequence>
<keyword evidence="1" id="KW-0695">RNA-directed DNA polymerase</keyword>
<reference evidence="1" key="1">
    <citation type="journal article" date="2019" name="Sci. Rep.">
        <title>Draft genome of Tanacetum cinerariifolium, the natural source of mosquito coil.</title>
        <authorList>
            <person name="Yamashiro T."/>
            <person name="Shiraishi A."/>
            <person name="Satake H."/>
            <person name="Nakayama K."/>
        </authorList>
    </citation>
    <scope>NUCLEOTIDE SEQUENCE</scope>
</reference>
<keyword evidence="1" id="KW-0808">Transferase</keyword>
<accession>A0A6L2L9T7</accession>